<evidence type="ECO:0000256" key="4">
    <source>
        <dbReference type="ARBA" id="ARBA00022837"/>
    </source>
</evidence>
<dbReference type="Proteomes" id="UP000694888">
    <property type="component" value="Unplaced"/>
</dbReference>
<dbReference type="Gene3D" id="3.40.720.10">
    <property type="entry name" value="Alkaline Phosphatase, subunit A"/>
    <property type="match status" value="1"/>
</dbReference>
<keyword evidence="6" id="KW-0732">Signal</keyword>
<dbReference type="Gene3D" id="3.30.1120.10">
    <property type="match status" value="1"/>
</dbReference>
<accession>A0ABM0ZZP2</accession>
<keyword evidence="3" id="KW-0479">Metal-binding</keyword>
<gene>
    <name evidence="9" type="primary">LOC101861726</name>
</gene>
<dbReference type="InterPro" id="IPR047115">
    <property type="entry name" value="ARSB"/>
</dbReference>
<dbReference type="RefSeq" id="XP_012937851.1">
    <property type="nucleotide sequence ID" value="XM_013082397.2"/>
</dbReference>
<dbReference type="Pfam" id="PF00884">
    <property type="entry name" value="Sulfatase"/>
    <property type="match status" value="1"/>
</dbReference>
<protein>
    <submittedName>
        <fullName evidence="9">Arylsulfatase B</fullName>
    </submittedName>
</protein>
<dbReference type="PANTHER" id="PTHR10342">
    <property type="entry name" value="ARYLSULFATASE"/>
    <property type="match status" value="1"/>
</dbReference>
<evidence type="ECO:0000256" key="2">
    <source>
        <dbReference type="ARBA" id="ARBA00008779"/>
    </source>
</evidence>
<evidence type="ECO:0000256" key="3">
    <source>
        <dbReference type="ARBA" id="ARBA00022723"/>
    </source>
</evidence>
<dbReference type="GeneID" id="101861726"/>
<dbReference type="InterPro" id="IPR000917">
    <property type="entry name" value="Sulfatase_N"/>
</dbReference>
<keyword evidence="8" id="KW-1185">Reference proteome</keyword>
<evidence type="ECO:0000259" key="7">
    <source>
        <dbReference type="Pfam" id="PF00884"/>
    </source>
</evidence>
<dbReference type="PANTHER" id="PTHR10342:SF273">
    <property type="entry name" value="RE14504P"/>
    <property type="match status" value="1"/>
</dbReference>
<keyword evidence="5" id="KW-0325">Glycoprotein</keyword>
<dbReference type="SUPFAM" id="SSF53649">
    <property type="entry name" value="Alkaline phosphatase-like"/>
    <property type="match status" value="1"/>
</dbReference>
<keyword evidence="4" id="KW-0106">Calcium</keyword>
<organism evidence="8 9">
    <name type="scientific">Aplysia californica</name>
    <name type="common">California sea hare</name>
    <dbReference type="NCBI Taxonomy" id="6500"/>
    <lineage>
        <taxon>Eukaryota</taxon>
        <taxon>Metazoa</taxon>
        <taxon>Spiralia</taxon>
        <taxon>Lophotrochozoa</taxon>
        <taxon>Mollusca</taxon>
        <taxon>Gastropoda</taxon>
        <taxon>Heterobranchia</taxon>
        <taxon>Euthyneura</taxon>
        <taxon>Tectipleura</taxon>
        <taxon>Aplysiida</taxon>
        <taxon>Aplysioidea</taxon>
        <taxon>Aplysiidae</taxon>
        <taxon>Aplysia</taxon>
    </lineage>
</organism>
<comment type="cofactor">
    <cofactor evidence="1">
        <name>Ca(2+)</name>
        <dbReference type="ChEBI" id="CHEBI:29108"/>
    </cofactor>
</comment>
<evidence type="ECO:0000313" key="8">
    <source>
        <dbReference type="Proteomes" id="UP000694888"/>
    </source>
</evidence>
<sequence length="504" mass="57825">MSYDVLRYHSVNKTMMPLYFTFLFLILVATASGKPPHVVFMVVDDLGWNDVGFNNPDIKSPNIDSLAHDGVILNHAYVQPLCSPSRSAFMTSYYPFRLGLQHMVINAQQPVCAPLDKTLLPQVLKKNGYATHMLGKWHLGFCRPECTPTHRGFDSYFGYYNSREDYYVKVQGNGLDFHINDKINWNAVGNYSSFQYGDAVENVVRQHDVTTPLFLYFPIQSVHEPLEVPLRYYDMYPNITIDGRRIFSGMVSAADEVVGRLVKVLKEKAMFDDTIIFFTADNGGWVPYHGNNYPLRGGKITIWEGGTRVPAFVHGKPLQKTGVRYDGLMHAVDWFPTILEAAGISYSDPKRDGISQWKSITTLSASKRTEFVYNLDNHTTPFQGHAAIRVGDFKLIEGYPGLYNGWYKPNDSWPGEKPNPDYSDLHVQMDPYSYSNWTNFKGLYNIRDDPYEHTNLYDKLPEVVKKLQARMSYYYTMMVPANYPPKDPKGNPMNFDLWWQPGWC</sequence>
<feature type="chain" id="PRO_5046214714" evidence="6">
    <location>
        <begin position="34"/>
        <end position="504"/>
    </location>
</feature>
<comment type="similarity">
    <text evidence="2">Belongs to the sulfatase family.</text>
</comment>
<feature type="domain" description="Sulfatase N-terminal" evidence="7">
    <location>
        <begin position="36"/>
        <end position="344"/>
    </location>
</feature>
<evidence type="ECO:0000256" key="5">
    <source>
        <dbReference type="ARBA" id="ARBA00023180"/>
    </source>
</evidence>
<reference evidence="9" key="1">
    <citation type="submission" date="2025-08" db="UniProtKB">
        <authorList>
            <consortium name="RefSeq"/>
        </authorList>
    </citation>
    <scope>IDENTIFICATION</scope>
</reference>
<evidence type="ECO:0000256" key="1">
    <source>
        <dbReference type="ARBA" id="ARBA00001913"/>
    </source>
</evidence>
<evidence type="ECO:0000256" key="6">
    <source>
        <dbReference type="SAM" id="SignalP"/>
    </source>
</evidence>
<feature type="signal peptide" evidence="6">
    <location>
        <begin position="1"/>
        <end position="33"/>
    </location>
</feature>
<proteinExistence type="inferred from homology"/>
<dbReference type="InterPro" id="IPR017850">
    <property type="entry name" value="Alkaline_phosphatase_core_sf"/>
</dbReference>
<name>A0ABM0ZZP2_APLCA</name>
<dbReference type="CDD" id="cd16029">
    <property type="entry name" value="4-S"/>
    <property type="match status" value="1"/>
</dbReference>
<evidence type="ECO:0000313" key="9">
    <source>
        <dbReference type="RefSeq" id="XP_012937851.1"/>
    </source>
</evidence>